<feature type="compositionally biased region" description="Low complexity" evidence="2">
    <location>
        <begin position="182"/>
        <end position="197"/>
    </location>
</feature>
<name>A0A934Q5U3_9MICO</name>
<feature type="compositionally biased region" description="Low complexity" evidence="2">
    <location>
        <begin position="362"/>
        <end position="385"/>
    </location>
</feature>
<comment type="caution">
    <text evidence="5">The sequence shown here is derived from an EMBL/GenBank/DDBJ whole genome shotgun (WGS) entry which is preliminary data.</text>
</comment>
<feature type="compositionally biased region" description="Basic and acidic residues" evidence="2">
    <location>
        <begin position="240"/>
        <end position="249"/>
    </location>
</feature>
<keyword evidence="3" id="KW-1133">Transmembrane helix</keyword>
<organism evidence="5 6">
    <name type="scientific">Leucobacter chromiisoli</name>
    <dbReference type="NCBI Taxonomy" id="2796471"/>
    <lineage>
        <taxon>Bacteria</taxon>
        <taxon>Bacillati</taxon>
        <taxon>Actinomycetota</taxon>
        <taxon>Actinomycetes</taxon>
        <taxon>Micrococcales</taxon>
        <taxon>Microbacteriaceae</taxon>
        <taxon>Leucobacter</taxon>
    </lineage>
</organism>
<dbReference type="AlphaFoldDB" id="A0A934Q5U3"/>
<feature type="compositionally biased region" description="Pro residues" evidence="2">
    <location>
        <begin position="256"/>
        <end position="267"/>
    </location>
</feature>
<feature type="compositionally biased region" description="Basic and acidic residues" evidence="2">
    <location>
        <begin position="394"/>
        <end position="418"/>
    </location>
</feature>
<feature type="transmembrane region" description="Helical" evidence="3">
    <location>
        <begin position="61"/>
        <end position="82"/>
    </location>
</feature>
<dbReference type="InterPro" id="IPR008984">
    <property type="entry name" value="SMAD_FHA_dom_sf"/>
</dbReference>
<feature type="compositionally biased region" description="Pro residues" evidence="2">
    <location>
        <begin position="275"/>
        <end position="289"/>
    </location>
</feature>
<feature type="compositionally biased region" description="Low complexity" evidence="2">
    <location>
        <begin position="149"/>
        <end position="161"/>
    </location>
</feature>
<keyword evidence="1" id="KW-0597">Phosphoprotein</keyword>
<keyword evidence="6" id="KW-1185">Reference proteome</keyword>
<feature type="compositionally biased region" description="Pro residues" evidence="2">
    <location>
        <begin position="298"/>
        <end position="308"/>
    </location>
</feature>
<evidence type="ECO:0000256" key="1">
    <source>
        <dbReference type="ARBA" id="ARBA00022553"/>
    </source>
</evidence>
<dbReference type="CDD" id="cd00060">
    <property type="entry name" value="FHA"/>
    <property type="match status" value="1"/>
</dbReference>
<proteinExistence type="predicted"/>
<dbReference type="SUPFAM" id="SSF49879">
    <property type="entry name" value="SMAD/FHA domain"/>
    <property type="match status" value="1"/>
</dbReference>
<dbReference type="Pfam" id="PF00498">
    <property type="entry name" value="FHA"/>
    <property type="match status" value="1"/>
</dbReference>
<feature type="transmembrane region" description="Helical" evidence="3">
    <location>
        <begin position="6"/>
        <end position="25"/>
    </location>
</feature>
<dbReference type="RefSeq" id="WP_200112838.1">
    <property type="nucleotide sequence ID" value="NZ_JAEHOH010000001.1"/>
</dbReference>
<evidence type="ECO:0000256" key="3">
    <source>
        <dbReference type="SAM" id="Phobius"/>
    </source>
</evidence>
<sequence>MSGPLLTLIGIWGVVGLAFFVWYLWAMARLFPRIGLPASHGWIPIWNLWQLMNRTGLPGWVSLLVLVPGLGVVPFVFGVIAIHRINTEAGLGAGYTVLGAFIPPLWATLAANSFAETAPLRQPAGVGGSGGYGGTGGYGGSGGGYAAGPGAAAQAQQGYGAPPAPPAPAPAHALPPVPPQHLAPQQPAAQQPASQQPAPLPPQPSEQPARPAPLPWETVAEPAVFEEPTPTDRWGLSSTTEREFERLASEDLQAPPAAPLAPAPAPRPAAWSELAPPPAPEPAAAPAPEPAATSASQPPLPPAPPAPPTATGATGATAAPGAPSGAAQTPPVPPVHPAAVPQHTGPAASRHTTTSPPRHTGPAAPRRPAVPAAAEAPVSKQAEAPAPKPAEAPVPKRAEAPVERDDRAVHSEARRDPESAAPAPSSIDELFAREDDLDRTVVAARPPRQNWVLVLPDGEEIPLPGGDVVVGRKPQAVAGSTVLAIPDPTRTLSKSHARMRFDGESWTIEDLGSTNGLVLVAESGEEIEAVPGQAVLATEQMIIGTLEVALRRAGDAR</sequence>
<dbReference type="Proteomes" id="UP000608530">
    <property type="component" value="Unassembled WGS sequence"/>
</dbReference>
<keyword evidence="3" id="KW-0812">Transmembrane</keyword>
<reference evidence="5" key="1">
    <citation type="submission" date="2020-12" db="EMBL/GenBank/DDBJ databases">
        <title>Leucobacter sp. CAS1, isolated from Chromium sludge.</title>
        <authorList>
            <person name="Xu Z."/>
        </authorList>
    </citation>
    <scope>NUCLEOTIDE SEQUENCE</scope>
    <source>
        <strain evidence="5">CSA1</strain>
    </source>
</reference>
<evidence type="ECO:0000256" key="2">
    <source>
        <dbReference type="SAM" id="MobiDB-lite"/>
    </source>
</evidence>
<dbReference type="Gene3D" id="2.60.200.20">
    <property type="match status" value="1"/>
</dbReference>
<feature type="compositionally biased region" description="Low complexity" evidence="2">
    <location>
        <begin position="309"/>
        <end position="329"/>
    </location>
</feature>
<evidence type="ECO:0000313" key="6">
    <source>
        <dbReference type="Proteomes" id="UP000608530"/>
    </source>
</evidence>
<accession>A0A934Q5U3</accession>
<evidence type="ECO:0000259" key="4">
    <source>
        <dbReference type="PROSITE" id="PS50006"/>
    </source>
</evidence>
<keyword evidence="3" id="KW-0472">Membrane</keyword>
<feature type="domain" description="FHA" evidence="4">
    <location>
        <begin position="468"/>
        <end position="519"/>
    </location>
</feature>
<gene>
    <name evidence="5" type="ORF">JD276_00930</name>
</gene>
<feature type="region of interest" description="Disordered" evidence="2">
    <location>
        <begin position="149"/>
        <end position="430"/>
    </location>
</feature>
<dbReference type="PROSITE" id="PS50006">
    <property type="entry name" value="FHA_DOMAIN"/>
    <property type="match status" value="1"/>
</dbReference>
<dbReference type="InterPro" id="IPR000253">
    <property type="entry name" value="FHA_dom"/>
</dbReference>
<dbReference type="EMBL" id="JAEHOH010000001">
    <property type="protein sequence ID" value="MBK0417601.1"/>
    <property type="molecule type" value="Genomic_DNA"/>
</dbReference>
<protein>
    <submittedName>
        <fullName evidence="5">FHA domain-containing protein</fullName>
    </submittedName>
</protein>
<feature type="transmembrane region" description="Helical" evidence="3">
    <location>
        <begin position="89"/>
        <end position="109"/>
    </location>
</feature>
<evidence type="ECO:0000313" key="5">
    <source>
        <dbReference type="EMBL" id="MBK0417601.1"/>
    </source>
</evidence>
<feature type="compositionally biased region" description="Pro residues" evidence="2">
    <location>
        <begin position="198"/>
        <end position="214"/>
    </location>
</feature>
<feature type="compositionally biased region" description="Pro residues" evidence="2">
    <location>
        <begin position="162"/>
        <end position="181"/>
    </location>
</feature>